<dbReference type="SUPFAM" id="SSF63829">
    <property type="entry name" value="Calcium-dependent phosphotriesterase"/>
    <property type="match status" value="1"/>
</dbReference>
<dbReference type="PANTHER" id="PTHR42060">
    <property type="entry name" value="NHL REPEAT-CONTAINING PROTEIN-RELATED"/>
    <property type="match status" value="1"/>
</dbReference>
<feature type="chain" id="PRO_5025590377" description="SMP-30/Gluconolactonase/LRE-like region domain-containing protein" evidence="1">
    <location>
        <begin position="23"/>
        <end position="363"/>
    </location>
</feature>
<dbReference type="RefSeq" id="XP_033650437.1">
    <property type="nucleotide sequence ID" value="XM_033799966.1"/>
</dbReference>
<dbReference type="GeneID" id="54553141"/>
<dbReference type="Proteomes" id="UP000800097">
    <property type="component" value="Unassembled WGS sequence"/>
</dbReference>
<proteinExistence type="predicted"/>
<evidence type="ECO:0000313" key="3">
    <source>
        <dbReference type="Proteomes" id="UP000800097"/>
    </source>
</evidence>
<evidence type="ECO:0000313" key="2">
    <source>
        <dbReference type="EMBL" id="KAF2272898.1"/>
    </source>
</evidence>
<evidence type="ECO:0008006" key="4">
    <source>
        <dbReference type="Google" id="ProtNLM"/>
    </source>
</evidence>
<dbReference type="PANTHER" id="PTHR42060:SF3">
    <property type="entry name" value="SMP-30_GLUCONOLACTONASE_LRE-LIKE REGION DOMAIN-CONTAINING PROTEIN"/>
    <property type="match status" value="1"/>
</dbReference>
<organism evidence="2 3">
    <name type="scientific">Westerdykella ornata</name>
    <dbReference type="NCBI Taxonomy" id="318751"/>
    <lineage>
        <taxon>Eukaryota</taxon>
        <taxon>Fungi</taxon>
        <taxon>Dikarya</taxon>
        <taxon>Ascomycota</taxon>
        <taxon>Pezizomycotina</taxon>
        <taxon>Dothideomycetes</taxon>
        <taxon>Pleosporomycetidae</taxon>
        <taxon>Pleosporales</taxon>
        <taxon>Sporormiaceae</taxon>
        <taxon>Westerdykella</taxon>
    </lineage>
</organism>
<name>A0A6A6JAA0_WESOR</name>
<protein>
    <recommendedName>
        <fullName evidence="4">SMP-30/Gluconolactonase/LRE-like region domain-containing protein</fullName>
    </recommendedName>
</protein>
<dbReference type="InterPro" id="IPR052998">
    <property type="entry name" value="Hetero-Diels-Alderase-like"/>
</dbReference>
<accession>A0A6A6JAA0</accession>
<dbReference type="OrthoDB" id="9977941at2759"/>
<reference evidence="2" key="1">
    <citation type="journal article" date="2020" name="Stud. Mycol.">
        <title>101 Dothideomycetes genomes: a test case for predicting lifestyles and emergence of pathogens.</title>
        <authorList>
            <person name="Haridas S."/>
            <person name="Albert R."/>
            <person name="Binder M."/>
            <person name="Bloem J."/>
            <person name="Labutti K."/>
            <person name="Salamov A."/>
            <person name="Andreopoulos B."/>
            <person name="Baker S."/>
            <person name="Barry K."/>
            <person name="Bills G."/>
            <person name="Bluhm B."/>
            <person name="Cannon C."/>
            <person name="Castanera R."/>
            <person name="Culley D."/>
            <person name="Daum C."/>
            <person name="Ezra D."/>
            <person name="Gonzalez J."/>
            <person name="Henrissat B."/>
            <person name="Kuo A."/>
            <person name="Liang C."/>
            <person name="Lipzen A."/>
            <person name="Lutzoni F."/>
            <person name="Magnuson J."/>
            <person name="Mondo S."/>
            <person name="Nolan M."/>
            <person name="Ohm R."/>
            <person name="Pangilinan J."/>
            <person name="Park H.-J."/>
            <person name="Ramirez L."/>
            <person name="Alfaro M."/>
            <person name="Sun H."/>
            <person name="Tritt A."/>
            <person name="Yoshinaga Y."/>
            <person name="Zwiers L.-H."/>
            <person name="Turgeon B."/>
            <person name="Goodwin S."/>
            <person name="Spatafora J."/>
            <person name="Crous P."/>
            <person name="Grigoriev I."/>
        </authorList>
    </citation>
    <scope>NUCLEOTIDE SEQUENCE</scope>
    <source>
        <strain evidence="2">CBS 379.55</strain>
    </source>
</reference>
<dbReference type="AlphaFoldDB" id="A0A6A6JAA0"/>
<gene>
    <name evidence="2" type="ORF">EI97DRAFT_445356</name>
</gene>
<feature type="signal peptide" evidence="1">
    <location>
        <begin position="1"/>
        <end position="22"/>
    </location>
</feature>
<evidence type="ECO:0000256" key="1">
    <source>
        <dbReference type="SAM" id="SignalP"/>
    </source>
</evidence>
<dbReference type="EMBL" id="ML986515">
    <property type="protein sequence ID" value="KAF2272898.1"/>
    <property type="molecule type" value="Genomic_DNA"/>
</dbReference>
<keyword evidence="1" id="KW-0732">Signal</keyword>
<dbReference type="Gene3D" id="2.120.10.30">
    <property type="entry name" value="TolB, C-terminal domain"/>
    <property type="match status" value="1"/>
</dbReference>
<keyword evidence="3" id="KW-1185">Reference proteome</keyword>
<sequence>MHLPTLPSLSLLPLLLLPHASAHGTPHPSPAPQTTTKTLFTFPNSTWLENIHVTPHNTLLVSVIETPELHLLDPATGSRSLVTTFQGKSVVMGITEYGDENEENYAVLTGNYSQAGGGVQGTWEVWGVKFLRDAHIRPYDTDHDQVQEIQDPSDPSKKRRLAIRKSLLGTLPTAKLPNGFAALNEHTLLISESTGGKLLSLDIRSKSNTTVLADDTTVWDPKTATLPIGINGLKVFKSRDSSSAWVYYTNTFLDAVYRVRVSAAGPQPKVQAKPQLVAKGEILDTPDDLAVSVDGKSLLVARPLGNAIERVHVETGKVETVVSGAAVEGATSVSLGRGEKGKGWVYVSSSVGKVFGVKLNGKA</sequence>
<dbReference type="InterPro" id="IPR011042">
    <property type="entry name" value="6-blade_b-propeller_TolB-like"/>
</dbReference>